<dbReference type="EMBL" id="KI913184">
    <property type="protein sequence ID" value="ETV68494.1"/>
    <property type="molecule type" value="Genomic_DNA"/>
</dbReference>
<dbReference type="RefSeq" id="XP_009841923.1">
    <property type="nucleotide sequence ID" value="XM_009843621.1"/>
</dbReference>
<organism evidence="1">
    <name type="scientific">Aphanomyces astaci</name>
    <name type="common">Crayfish plague agent</name>
    <dbReference type="NCBI Taxonomy" id="112090"/>
    <lineage>
        <taxon>Eukaryota</taxon>
        <taxon>Sar</taxon>
        <taxon>Stramenopiles</taxon>
        <taxon>Oomycota</taxon>
        <taxon>Saprolegniomycetes</taxon>
        <taxon>Saprolegniales</taxon>
        <taxon>Verrucalvaceae</taxon>
        <taxon>Aphanomyces</taxon>
    </lineage>
</organism>
<protein>
    <submittedName>
        <fullName evidence="1">Uncharacterized protein</fullName>
    </submittedName>
</protein>
<accession>W4FNS2</accession>
<dbReference type="GeneID" id="20817493"/>
<dbReference type="AlphaFoldDB" id="W4FNS2"/>
<gene>
    <name evidence="1" type="ORF">H257_15497</name>
</gene>
<sequence length="161" mass="17976">MHRTPKNDKLAMWRQMDDPSYIHVYTPSSVKVWSASSMSRCGYVEVVGAFVDGGALMRLDLWMKPCARSECPMSSTLSFALRKHLRTSLPRKKVTRRSRSIASRHLAWCSSVSAKAMVVSRSRSCGVSFDEYEDKAAVSSVLGERSIASDMANGRMSHHPC</sequence>
<proteinExistence type="predicted"/>
<reference evidence="1" key="1">
    <citation type="submission" date="2013-12" db="EMBL/GenBank/DDBJ databases">
        <title>The Genome Sequence of Aphanomyces astaci APO3.</title>
        <authorList>
            <consortium name="The Broad Institute Genomics Platform"/>
            <person name="Russ C."/>
            <person name="Tyler B."/>
            <person name="van West P."/>
            <person name="Dieguez-Uribeondo J."/>
            <person name="Young S.K."/>
            <person name="Zeng Q."/>
            <person name="Gargeya S."/>
            <person name="Fitzgerald M."/>
            <person name="Abouelleil A."/>
            <person name="Alvarado L."/>
            <person name="Chapman S.B."/>
            <person name="Gainer-Dewar J."/>
            <person name="Goldberg J."/>
            <person name="Griggs A."/>
            <person name="Gujja S."/>
            <person name="Hansen M."/>
            <person name="Howarth C."/>
            <person name="Imamovic A."/>
            <person name="Ireland A."/>
            <person name="Larimer J."/>
            <person name="McCowan C."/>
            <person name="Murphy C."/>
            <person name="Pearson M."/>
            <person name="Poon T.W."/>
            <person name="Priest M."/>
            <person name="Roberts A."/>
            <person name="Saif S."/>
            <person name="Shea T."/>
            <person name="Sykes S."/>
            <person name="Wortman J."/>
            <person name="Nusbaum C."/>
            <person name="Birren B."/>
        </authorList>
    </citation>
    <scope>NUCLEOTIDE SEQUENCE [LARGE SCALE GENOMIC DNA]</scope>
    <source>
        <strain evidence="1">APO3</strain>
    </source>
</reference>
<evidence type="ECO:0000313" key="1">
    <source>
        <dbReference type="EMBL" id="ETV68494.1"/>
    </source>
</evidence>
<name>W4FNS2_APHAT</name>
<dbReference type="VEuPathDB" id="FungiDB:H257_15497"/>